<evidence type="ECO:0000313" key="3">
    <source>
        <dbReference type="Proteomes" id="UP000628736"/>
    </source>
</evidence>
<name>A0A8J6J968_9FIRM</name>
<dbReference type="InterPro" id="IPR013813">
    <property type="entry name" value="Endoribo_LPSP/chorism_mut-like"/>
</dbReference>
<dbReference type="Pfam" id="PF14588">
    <property type="entry name" value="YjgF_endoribonc"/>
    <property type="match status" value="1"/>
</dbReference>
<dbReference type="AlphaFoldDB" id="A0A8J6J968"/>
<dbReference type="Proteomes" id="UP000628736">
    <property type="component" value="Unassembled WGS sequence"/>
</dbReference>
<dbReference type="EMBL" id="JACOPO010000002">
    <property type="protein sequence ID" value="MBC5721968.1"/>
    <property type="molecule type" value="Genomic_DNA"/>
</dbReference>
<dbReference type="CDD" id="cd02199">
    <property type="entry name" value="YjgF_YER057c_UK114_like_1"/>
    <property type="match status" value="1"/>
</dbReference>
<gene>
    <name evidence="2" type="ORF">H8S11_03950</name>
</gene>
<dbReference type="RefSeq" id="WP_186852261.1">
    <property type="nucleotide sequence ID" value="NZ_JACOPO010000002.1"/>
</dbReference>
<reference evidence="2" key="1">
    <citation type="submission" date="2020-08" db="EMBL/GenBank/DDBJ databases">
        <title>Genome public.</title>
        <authorList>
            <person name="Liu C."/>
            <person name="Sun Q."/>
        </authorList>
    </citation>
    <scope>NUCLEOTIDE SEQUENCE</scope>
    <source>
        <strain evidence="2">NSJ-23</strain>
    </source>
</reference>
<dbReference type="InterPro" id="IPR035959">
    <property type="entry name" value="RutC-like_sf"/>
</dbReference>
<protein>
    <submittedName>
        <fullName evidence="2">RidA family protein</fullName>
    </submittedName>
</protein>
<evidence type="ECO:0000259" key="1">
    <source>
        <dbReference type="Pfam" id="PF14588"/>
    </source>
</evidence>
<dbReference type="SUPFAM" id="SSF55298">
    <property type="entry name" value="YjgF-like"/>
    <property type="match status" value="1"/>
</dbReference>
<organism evidence="2 3">
    <name type="scientific">Flintibacter hominis</name>
    <dbReference type="NCBI Taxonomy" id="2763048"/>
    <lineage>
        <taxon>Bacteria</taxon>
        <taxon>Bacillati</taxon>
        <taxon>Bacillota</taxon>
        <taxon>Clostridia</taxon>
        <taxon>Eubacteriales</taxon>
        <taxon>Flintibacter</taxon>
    </lineage>
</organism>
<dbReference type="PANTHER" id="PTHR43760">
    <property type="entry name" value="ENDORIBONUCLEASE-RELATED"/>
    <property type="match status" value="1"/>
</dbReference>
<dbReference type="Gene3D" id="3.30.1330.40">
    <property type="entry name" value="RutC-like"/>
    <property type="match status" value="1"/>
</dbReference>
<keyword evidence="3" id="KW-1185">Reference proteome</keyword>
<feature type="domain" description="Endoribonuclease L-PSP/chorismate mutase-like" evidence="1">
    <location>
        <begin position="9"/>
        <end position="150"/>
    </location>
</feature>
<evidence type="ECO:0000313" key="2">
    <source>
        <dbReference type="EMBL" id="MBC5721968.1"/>
    </source>
</evidence>
<dbReference type="PANTHER" id="PTHR43760:SF1">
    <property type="entry name" value="ENDORIBONUCLEASE L-PSP_CHORISMATE MUTASE-LIKE DOMAIN-CONTAINING PROTEIN"/>
    <property type="match status" value="1"/>
</dbReference>
<accession>A0A8J6J968</accession>
<comment type="caution">
    <text evidence="2">The sequence shown here is derived from an EMBL/GenBank/DDBJ whole genome shotgun (WGS) entry which is preliminary data.</text>
</comment>
<proteinExistence type="predicted"/>
<sequence length="153" mass="16229">MDILARCKKLGIEIPTARQPGGTFSPVVKVGELVFTSGQTAKIEGKLLYIGKVGSDLTLEEGQEAAKICVRNCLALINDFGGGLDNVKRIVRLTGYVNSAHGFTKQGAVIEAASHLLYQIFGELGLHARTSFGVTELPGDSACEIELIAQVAI</sequence>